<keyword evidence="2" id="KW-1185">Reference proteome</keyword>
<name>A0ABU3GXL1_9SPHI</name>
<dbReference type="Proteomes" id="UP001258315">
    <property type="component" value="Unassembled WGS sequence"/>
</dbReference>
<protein>
    <submittedName>
        <fullName evidence="1">Uncharacterized protein</fullName>
    </submittedName>
</protein>
<organism evidence="1 2">
    <name type="scientific">Mucilaginibacter terrae</name>
    <dbReference type="NCBI Taxonomy" id="1955052"/>
    <lineage>
        <taxon>Bacteria</taxon>
        <taxon>Pseudomonadati</taxon>
        <taxon>Bacteroidota</taxon>
        <taxon>Sphingobacteriia</taxon>
        <taxon>Sphingobacteriales</taxon>
        <taxon>Sphingobacteriaceae</taxon>
        <taxon>Mucilaginibacter</taxon>
    </lineage>
</organism>
<proteinExistence type="predicted"/>
<sequence>MLQEQKVSDVNKKRLTLSLLLIIIATVNLNSTFAQVQSFEFQKSFIRNFRYPKDLTEKCTSTFTNLQITVSSSGKLGEMLISDSASESFKSAFNAIKINLDTIILKQIIEANKLKGCYIIIPIFYVYASDYCTNSFEPIGYLNDNYVLFKGRTLTKMSYIMKPIMISMYKPLQ</sequence>
<evidence type="ECO:0000313" key="1">
    <source>
        <dbReference type="EMBL" id="MDT3404499.1"/>
    </source>
</evidence>
<reference evidence="2" key="1">
    <citation type="submission" date="2023-07" db="EMBL/GenBank/DDBJ databases">
        <title>Functional and genomic diversity of the sorghum phyllosphere microbiome.</title>
        <authorList>
            <person name="Shade A."/>
        </authorList>
    </citation>
    <scope>NUCLEOTIDE SEQUENCE [LARGE SCALE GENOMIC DNA]</scope>
    <source>
        <strain evidence="2">SORGH_AS_0422</strain>
    </source>
</reference>
<evidence type="ECO:0000313" key="2">
    <source>
        <dbReference type="Proteomes" id="UP001258315"/>
    </source>
</evidence>
<comment type="caution">
    <text evidence="1">The sequence shown here is derived from an EMBL/GenBank/DDBJ whole genome shotgun (WGS) entry which is preliminary data.</text>
</comment>
<accession>A0ABU3GXL1</accession>
<gene>
    <name evidence="1" type="ORF">QE417_003571</name>
</gene>
<dbReference type="EMBL" id="JAVLVU010000001">
    <property type="protein sequence ID" value="MDT3404499.1"/>
    <property type="molecule type" value="Genomic_DNA"/>
</dbReference>